<dbReference type="EMBL" id="JAUTBA010000001">
    <property type="protein sequence ID" value="MDQ1150073.1"/>
    <property type="molecule type" value="Genomic_DNA"/>
</dbReference>
<dbReference type="Gene3D" id="3.10.180.10">
    <property type="entry name" value="2,3-Dihydroxybiphenyl 1,2-Dioxygenase, domain 1"/>
    <property type="match status" value="1"/>
</dbReference>
<keyword evidence="2" id="KW-0456">Lyase</keyword>
<dbReference type="InterPro" id="IPR004360">
    <property type="entry name" value="Glyas_Fos-R_dOase_dom"/>
</dbReference>
<dbReference type="InterPro" id="IPR037523">
    <property type="entry name" value="VOC_core"/>
</dbReference>
<dbReference type="Proteomes" id="UP001244640">
    <property type="component" value="Unassembled WGS sequence"/>
</dbReference>
<protein>
    <submittedName>
        <fullName evidence="2">Enzyme related to lactoylglutathione lyase</fullName>
    </submittedName>
</protein>
<dbReference type="PANTHER" id="PTHR33993">
    <property type="entry name" value="GLYOXALASE-RELATED"/>
    <property type="match status" value="1"/>
</dbReference>
<dbReference type="GO" id="GO:0016829">
    <property type="term" value="F:lyase activity"/>
    <property type="evidence" value="ECO:0007669"/>
    <property type="project" value="UniProtKB-KW"/>
</dbReference>
<evidence type="ECO:0000313" key="2">
    <source>
        <dbReference type="EMBL" id="MDQ1150073.1"/>
    </source>
</evidence>
<reference evidence="2 3" key="1">
    <citation type="submission" date="2023-07" db="EMBL/GenBank/DDBJ databases">
        <title>Functional and genomic diversity of the sorghum phyllosphere microbiome.</title>
        <authorList>
            <person name="Shade A."/>
        </authorList>
    </citation>
    <scope>NUCLEOTIDE SEQUENCE [LARGE SCALE GENOMIC DNA]</scope>
    <source>
        <strain evidence="2 3">SORGH_AS_0892</strain>
    </source>
</reference>
<comment type="caution">
    <text evidence="2">The sequence shown here is derived from an EMBL/GenBank/DDBJ whole genome shotgun (WGS) entry which is preliminary data.</text>
</comment>
<dbReference type="PROSITE" id="PS51819">
    <property type="entry name" value="VOC"/>
    <property type="match status" value="1"/>
</dbReference>
<dbReference type="Pfam" id="PF00903">
    <property type="entry name" value="Glyoxalase"/>
    <property type="match status" value="1"/>
</dbReference>
<accession>A0ABU0U764</accession>
<dbReference type="RefSeq" id="WP_293954969.1">
    <property type="nucleotide sequence ID" value="NZ_JAUTBA010000001.1"/>
</dbReference>
<evidence type="ECO:0000313" key="3">
    <source>
        <dbReference type="Proteomes" id="UP001244640"/>
    </source>
</evidence>
<dbReference type="CDD" id="cd07247">
    <property type="entry name" value="SgaA_N_like"/>
    <property type="match status" value="1"/>
</dbReference>
<dbReference type="InterPro" id="IPR052164">
    <property type="entry name" value="Anthracycline_SecMetBiosynth"/>
</dbReference>
<dbReference type="SUPFAM" id="SSF54593">
    <property type="entry name" value="Glyoxalase/Bleomycin resistance protein/Dihydroxybiphenyl dioxygenase"/>
    <property type="match status" value="1"/>
</dbReference>
<name>A0ABU0U764_9SPHI</name>
<feature type="domain" description="VOC" evidence="1">
    <location>
        <begin position="14"/>
        <end position="120"/>
    </location>
</feature>
<evidence type="ECO:0000259" key="1">
    <source>
        <dbReference type="PROSITE" id="PS51819"/>
    </source>
</evidence>
<proteinExistence type="predicted"/>
<dbReference type="PANTHER" id="PTHR33993:SF1">
    <property type="entry name" value="GLYOXALASE FAMILY PROTEIN"/>
    <property type="match status" value="1"/>
</dbReference>
<sequence length="121" mass="13669">MSNTDTEQKFVNQQIQYLEFVSSDLERSKAFYTTSFGWEFTDYGPEYTSFGGKYVDGGFTLGAPRNGSILVVIYADDLQATRDQVIRAGGTILQDIFSFPGGKRFQFQDPDGYELAVWTIE</sequence>
<keyword evidence="3" id="KW-1185">Reference proteome</keyword>
<organism evidence="2 3">
    <name type="scientific">Sphingobacterium zeae</name>
    <dbReference type="NCBI Taxonomy" id="1776859"/>
    <lineage>
        <taxon>Bacteria</taxon>
        <taxon>Pseudomonadati</taxon>
        <taxon>Bacteroidota</taxon>
        <taxon>Sphingobacteriia</taxon>
        <taxon>Sphingobacteriales</taxon>
        <taxon>Sphingobacteriaceae</taxon>
        <taxon>Sphingobacterium</taxon>
    </lineage>
</organism>
<gene>
    <name evidence="2" type="ORF">QE382_002057</name>
</gene>
<dbReference type="InterPro" id="IPR029068">
    <property type="entry name" value="Glyas_Bleomycin-R_OHBP_Dase"/>
</dbReference>